<dbReference type="Pfam" id="PF00072">
    <property type="entry name" value="Response_reg"/>
    <property type="match status" value="1"/>
</dbReference>
<dbReference type="AlphaFoldDB" id="A0A0F5JW94"/>
<feature type="domain" description="Response regulatory" evidence="8">
    <location>
        <begin position="683"/>
        <end position="801"/>
    </location>
</feature>
<accession>A0A0F5JW94</accession>
<dbReference type="SMART" id="SM00448">
    <property type="entry name" value="REC"/>
    <property type="match status" value="1"/>
</dbReference>
<dbReference type="Pfam" id="PF02518">
    <property type="entry name" value="HATPase_c"/>
    <property type="match status" value="1"/>
</dbReference>
<dbReference type="SMART" id="SM00387">
    <property type="entry name" value="HATPase_c"/>
    <property type="match status" value="1"/>
</dbReference>
<dbReference type="CDD" id="cd12914">
    <property type="entry name" value="PDC1_DGC_like"/>
    <property type="match status" value="1"/>
</dbReference>
<feature type="domain" description="Histidine kinase" evidence="7">
    <location>
        <begin position="390"/>
        <end position="626"/>
    </location>
</feature>
<feature type="compositionally biased region" description="Polar residues" evidence="5">
    <location>
        <begin position="231"/>
        <end position="245"/>
    </location>
</feature>
<dbReference type="GO" id="GO:0000155">
    <property type="term" value="F:phosphorelay sensor kinase activity"/>
    <property type="evidence" value="ECO:0007669"/>
    <property type="project" value="InterPro"/>
</dbReference>
<keyword evidence="6" id="KW-0472">Membrane</keyword>
<dbReference type="InterPro" id="IPR005467">
    <property type="entry name" value="His_kinase_dom"/>
</dbReference>
<dbReference type="EMBL" id="LAQU01000025">
    <property type="protein sequence ID" value="KKB62103.1"/>
    <property type="molecule type" value="Genomic_DNA"/>
</dbReference>
<evidence type="ECO:0000256" key="2">
    <source>
        <dbReference type="ARBA" id="ARBA00012438"/>
    </source>
</evidence>
<dbReference type="Gene3D" id="3.30.450.20">
    <property type="entry name" value="PAS domain"/>
    <property type="match status" value="2"/>
</dbReference>
<name>A0A0F5JW94_9BURK</name>
<evidence type="ECO:0000256" key="6">
    <source>
        <dbReference type="SAM" id="Phobius"/>
    </source>
</evidence>
<gene>
    <name evidence="9" type="ORF">WM40_19580</name>
</gene>
<dbReference type="InterPro" id="IPR011006">
    <property type="entry name" value="CheY-like_superfamily"/>
</dbReference>
<reference evidence="9 10" key="1">
    <citation type="submission" date="2015-03" db="EMBL/GenBank/DDBJ databases">
        <title>Draft Genome Sequence of Burkholderia andropogonis type strain ICMP2807, isolated from Sorghum bicolor.</title>
        <authorList>
            <person name="Lopes-Santos L."/>
            <person name="Castro D.B."/>
            <person name="Ottoboni L.M."/>
            <person name="Park D."/>
            <person name="Weirc B.S."/>
            <person name="Destefano S.A."/>
        </authorList>
    </citation>
    <scope>NUCLEOTIDE SEQUENCE [LARGE SCALE GENOMIC DNA]</scope>
    <source>
        <strain evidence="9 10">ICMP2807</strain>
    </source>
</reference>
<dbReference type="SMART" id="SM00388">
    <property type="entry name" value="HisKA"/>
    <property type="match status" value="1"/>
</dbReference>
<proteinExistence type="predicted"/>
<dbReference type="InterPro" id="IPR001789">
    <property type="entry name" value="Sig_transdc_resp-reg_receiver"/>
</dbReference>
<feature type="transmembrane region" description="Helical" evidence="6">
    <location>
        <begin position="20"/>
        <end position="43"/>
    </location>
</feature>
<feature type="modified residue" description="4-aspartylphosphate" evidence="4">
    <location>
        <position position="738"/>
    </location>
</feature>
<dbReference type="Gene3D" id="3.40.50.2300">
    <property type="match status" value="1"/>
</dbReference>
<keyword evidence="3 4" id="KW-0597">Phosphoprotein</keyword>
<dbReference type="EC" id="2.7.13.3" evidence="2"/>
<dbReference type="SUPFAM" id="SSF55874">
    <property type="entry name" value="ATPase domain of HSP90 chaperone/DNA topoisomerase II/histidine kinase"/>
    <property type="match status" value="1"/>
</dbReference>
<evidence type="ECO:0000259" key="8">
    <source>
        <dbReference type="PROSITE" id="PS50110"/>
    </source>
</evidence>
<feature type="region of interest" description="Disordered" evidence="5">
    <location>
        <begin position="647"/>
        <end position="666"/>
    </location>
</feature>
<dbReference type="Gene3D" id="3.30.565.10">
    <property type="entry name" value="Histidine kinase-like ATPase, C-terminal domain"/>
    <property type="match status" value="1"/>
</dbReference>
<dbReference type="CDD" id="cd12915">
    <property type="entry name" value="PDC2_DGC_like"/>
    <property type="match status" value="1"/>
</dbReference>
<dbReference type="STRING" id="28092.WM40_19580"/>
<dbReference type="InterPro" id="IPR003594">
    <property type="entry name" value="HATPase_dom"/>
</dbReference>
<evidence type="ECO:0000313" key="9">
    <source>
        <dbReference type="EMBL" id="KKB62103.1"/>
    </source>
</evidence>
<evidence type="ECO:0000313" key="10">
    <source>
        <dbReference type="Proteomes" id="UP000033618"/>
    </source>
</evidence>
<dbReference type="InterPro" id="IPR036890">
    <property type="entry name" value="HATPase_C_sf"/>
</dbReference>
<dbReference type="PROSITE" id="PS50110">
    <property type="entry name" value="RESPONSE_REGULATORY"/>
    <property type="match status" value="1"/>
</dbReference>
<dbReference type="PROSITE" id="PS50109">
    <property type="entry name" value="HIS_KIN"/>
    <property type="match status" value="1"/>
</dbReference>
<dbReference type="PATRIC" id="fig|28092.6.peg.4591"/>
<dbReference type="InterPro" id="IPR003661">
    <property type="entry name" value="HisK_dim/P_dom"/>
</dbReference>
<protein>
    <recommendedName>
        <fullName evidence="2">histidine kinase</fullName>
        <ecNumber evidence="2">2.7.13.3</ecNumber>
    </recommendedName>
</protein>
<keyword evidence="6" id="KW-1133">Transmembrane helix</keyword>
<evidence type="ECO:0000259" key="7">
    <source>
        <dbReference type="PROSITE" id="PS50109"/>
    </source>
</evidence>
<evidence type="ECO:0000256" key="3">
    <source>
        <dbReference type="ARBA" id="ARBA00022553"/>
    </source>
</evidence>
<comment type="caution">
    <text evidence="9">The sequence shown here is derived from an EMBL/GenBank/DDBJ whole genome shotgun (WGS) entry which is preliminary data.</text>
</comment>
<dbReference type="Gene3D" id="1.10.287.130">
    <property type="match status" value="1"/>
</dbReference>
<feature type="transmembrane region" description="Helical" evidence="6">
    <location>
        <begin position="302"/>
        <end position="323"/>
    </location>
</feature>
<organism evidence="9 10">
    <name type="scientific">Robbsia andropogonis</name>
    <dbReference type="NCBI Taxonomy" id="28092"/>
    <lineage>
        <taxon>Bacteria</taxon>
        <taxon>Pseudomonadati</taxon>
        <taxon>Pseudomonadota</taxon>
        <taxon>Betaproteobacteria</taxon>
        <taxon>Burkholderiales</taxon>
        <taxon>Burkholderiaceae</taxon>
        <taxon>Robbsia</taxon>
    </lineage>
</organism>
<evidence type="ECO:0000256" key="4">
    <source>
        <dbReference type="PROSITE-ProRule" id="PRU00169"/>
    </source>
</evidence>
<keyword evidence="6" id="KW-0812">Transmembrane</keyword>
<evidence type="ECO:0000256" key="1">
    <source>
        <dbReference type="ARBA" id="ARBA00000085"/>
    </source>
</evidence>
<comment type="catalytic activity">
    <reaction evidence="1">
        <text>ATP + protein L-histidine = ADP + protein N-phospho-L-histidine.</text>
        <dbReference type="EC" id="2.7.13.3"/>
    </reaction>
</comment>
<dbReference type="PANTHER" id="PTHR43065:SF49">
    <property type="entry name" value="HISTIDINE KINASE"/>
    <property type="match status" value="1"/>
</dbReference>
<dbReference type="PANTHER" id="PTHR43065">
    <property type="entry name" value="SENSOR HISTIDINE KINASE"/>
    <property type="match status" value="1"/>
</dbReference>
<feature type="region of interest" description="Disordered" evidence="5">
    <location>
        <begin position="226"/>
        <end position="247"/>
    </location>
</feature>
<evidence type="ECO:0000256" key="5">
    <source>
        <dbReference type="SAM" id="MobiDB-lite"/>
    </source>
</evidence>
<feature type="transmembrane region" description="Helical" evidence="6">
    <location>
        <begin position="329"/>
        <end position="349"/>
    </location>
</feature>
<dbReference type="Proteomes" id="UP000033618">
    <property type="component" value="Unassembled WGS sequence"/>
</dbReference>
<keyword evidence="10" id="KW-1185">Reference proteome</keyword>
<dbReference type="SUPFAM" id="SSF52172">
    <property type="entry name" value="CheY-like"/>
    <property type="match status" value="1"/>
</dbReference>
<dbReference type="InterPro" id="IPR004358">
    <property type="entry name" value="Sig_transdc_His_kin-like_C"/>
</dbReference>
<dbReference type="PRINTS" id="PR00344">
    <property type="entry name" value="BCTRLSENSOR"/>
</dbReference>
<sequence>MAAETEPASEPERNFRGIRVAFLILLIAAIVLPIVYLGVAAVINFNDRRQEARAATSRMARIAEEHAIKVFDLNQALDDRIVDLLGNVPESTLLREGRGFQARIAKLGGGYPQVSSIAVLNAEGRMLLNSAGYPAARGDFRDRLNYPAIEKAATLWVSTTVKGAMTGRSIFSTSTARRDADGKLIGVVAVSLKTAYFSDFYKELIGNDQSMTLGLVREDGTLLVRYPAGSDGNNPSGATSAQSPSGVGHSAIPFHALSALIRGLTDLDSHPGGGNTVSDSMNSGDGTLSVDGEKSVIAYRRVAGYPVYVFASCPMSALVSAWLAHIALLAAGVFVPCLVLWAVILVALARLRTEEKAWLSWRAEAVTRRSVEAAFRQARRTEALGNLVGSVAHDFNNLLMTMSSNAQVLRRRGIAPPMPGNEGPLHDSSPELAAIERAIRNGKQLTRQLLGVARKQPQRIETVVLQSWLPRASPLLSGALQSESRLVLRAAPDIWPVDVDAGELELALLNVTANARDAMLEPETGLPRHGSTLTIAVENMRFSTSDAYGHAGDYVRISIFDTGAGMSEAVLRRAFEPLYTTKPQGKGTGLGLPQVASFCEQAGGTATIESEVGRGTVVRFYLPRSQARVPGEDDVDATALAAAEVPLAGTERSSTEPDGGRVPPPPYAIPVQGLSARREYGIAILLVEDNPEVAAGTEALLDVMGHRIQWVDNADTALTLLLAVRDSAADGFDMVLSDIHMPGTMNGIDLAIRLRDVLPRMPVVLVTGYASEIERAKQAEIPVLAKPFDVEVLESLIHKAAHPLMARMHT</sequence>